<organism evidence="2">
    <name type="scientific">Lepeophtheirus salmonis</name>
    <name type="common">Salmon louse</name>
    <name type="synonym">Caligus salmonis</name>
    <dbReference type="NCBI Taxonomy" id="72036"/>
    <lineage>
        <taxon>Eukaryota</taxon>
        <taxon>Metazoa</taxon>
        <taxon>Ecdysozoa</taxon>
        <taxon>Arthropoda</taxon>
        <taxon>Crustacea</taxon>
        <taxon>Multicrustacea</taxon>
        <taxon>Hexanauplia</taxon>
        <taxon>Copepoda</taxon>
        <taxon>Siphonostomatoida</taxon>
        <taxon>Caligidae</taxon>
        <taxon>Lepeophtheirus</taxon>
    </lineage>
</organism>
<keyword evidence="1" id="KW-1133">Transmembrane helix</keyword>
<evidence type="ECO:0000256" key="1">
    <source>
        <dbReference type="SAM" id="Phobius"/>
    </source>
</evidence>
<dbReference type="EMBL" id="HACA01001159">
    <property type="protein sequence ID" value="CDW18520.1"/>
    <property type="molecule type" value="Transcribed_RNA"/>
</dbReference>
<dbReference type="PANTHER" id="PTHR12335">
    <property type="entry name" value="TIPE PROTEIN TEMPERATURE-INDUCED PARALYTIC E"/>
    <property type="match status" value="1"/>
</dbReference>
<accession>A0A0K2SYB0</accession>
<gene>
    <name evidence="2" type="primary">Dwil\GK10258</name>
</gene>
<dbReference type="OrthoDB" id="6349518at2759"/>
<keyword evidence="1" id="KW-0812">Transmembrane</keyword>
<dbReference type="InterPro" id="IPR031578">
    <property type="entry name" value="TipE"/>
</dbReference>
<evidence type="ECO:0000313" key="2">
    <source>
        <dbReference type="EMBL" id="CDW18520.1"/>
    </source>
</evidence>
<dbReference type="GO" id="GO:0005886">
    <property type="term" value="C:plasma membrane"/>
    <property type="evidence" value="ECO:0007669"/>
    <property type="project" value="TreeGrafter"/>
</dbReference>
<reference evidence="2" key="1">
    <citation type="submission" date="2014-05" db="EMBL/GenBank/DDBJ databases">
        <authorList>
            <person name="Chronopoulou M."/>
        </authorList>
    </citation>
    <scope>NUCLEOTIDE SEQUENCE</scope>
    <source>
        <tissue evidence="2">Whole organism</tissue>
    </source>
</reference>
<dbReference type="GO" id="GO:0017080">
    <property type="term" value="F:sodium channel regulator activity"/>
    <property type="evidence" value="ECO:0007669"/>
    <property type="project" value="TreeGrafter"/>
</dbReference>
<feature type="transmembrane region" description="Helical" evidence="1">
    <location>
        <begin position="495"/>
        <end position="517"/>
    </location>
</feature>
<feature type="transmembrane region" description="Helical" evidence="1">
    <location>
        <begin position="15"/>
        <end position="42"/>
    </location>
</feature>
<dbReference type="GO" id="GO:0002028">
    <property type="term" value="P:regulation of sodium ion transport"/>
    <property type="evidence" value="ECO:0007669"/>
    <property type="project" value="TreeGrafter"/>
</dbReference>
<proteinExistence type="predicted"/>
<protein>
    <submittedName>
        <fullName evidence="2">Uncharacterized protein</fullName>
    </submittedName>
</protein>
<name>A0A0K2SYB0_LEPSM</name>
<dbReference type="PANTHER" id="PTHR12335:SF3">
    <property type="entry name" value="IP11896P"/>
    <property type="match status" value="1"/>
</dbReference>
<dbReference type="AlphaFoldDB" id="A0A0K2SYB0"/>
<keyword evidence="1" id="KW-0472">Membrane</keyword>
<sequence length="574" mass="65220">MPKTKYPPQGGEKHLCFTLFCTMLLSVISAVAIIYSIVIIYIPSKTVLESTIALDSKMCTTLSNDRNLSGIDTCAGWSSCEEWCLSKSNKECSHVWAAARNLGTEIDWTDCDIIYDNEEESLDTFVNHRCNVLEDLPEMNCKLYPYEKDTNGNTGDKNRCIRFNNIQISCEAGICKNITAVYKCDFQSKLLDLSAKGDPTLGQDGVCNCNRCDMDVSLSPHITPKAPITSLIEHCPLEIINCTSVPDSLKNESQRLACSDVKCSSCKQICQDQEFCFDLRKRRDPTIIGTDIYRNPVKRYYTCEHGYCSEIYDLKCERRCDDLQFNTTGKNSFIFNGEKIIMAYCRKRSTAKISKVEGQTGKNTLIVACTNISIDRESNMMITRDCVNGTWLEDNYNGGKVNYSQLVNEYSFRREIFEHRAHHIEYEPDITFLNRTKLKINIEGCVNTLSKECTDFYENYGKDGRNYTSRAIYPCYYDPFDPDFVVINFDPDKTLMLLILFSAVPGGILILSCTYMCGCSRFIHVADDGHMRLMCCGKYVTEIGNVPIWNPPSPRSKKVVKDEQELILVENNIA</sequence>